<dbReference type="PANTHER" id="PTHR40861:SF1">
    <property type="entry name" value="PHOSPHATIDATE PHOSPHATASE APP1 CATALYTIC DOMAIN-CONTAINING PROTEIN"/>
    <property type="match status" value="1"/>
</dbReference>
<protein>
    <submittedName>
        <fullName evidence="2">Uncharacterized protein DUF2183</fullName>
    </submittedName>
</protein>
<reference evidence="2 3" key="1">
    <citation type="submission" date="2019-06" db="EMBL/GenBank/DDBJ databases">
        <title>Sequencing the genomes of 1000 actinobacteria strains.</title>
        <authorList>
            <person name="Klenk H.-P."/>
        </authorList>
    </citation>
    <scope>NUCLEOTIDE SEQUENCE [LARGE SCALE GENOMIC DNA]</scope>
    <source>
        <strain evidence="2 3">DSM 12335</strain>
    </source>
</reference>
<accession>A0A542YTQ2</accession>
<evidence type="ECO:0000259" key="1">
    <source>
        <dbReference type="Pfam" id="PF09949"/>
    </source>
</evidence>
<comment type="caution">
    <text evidence="2">The sequence shown here is derived from an EMBL/GenBank/DDBJ whole genome shotgun (WGS) entry which is preliminary data.</text>
</comment>
<feature type="domain" description="Phosphatidate phosphatase APP1 catalytic" evidence="1">
    <location>
        <begin position="165"/>
        <end position="310"/>
    </location>
</feature>
<dbReference type="InterPro" id="IPR019236">
    <property type="entry name" value="APP1_cat"/>
</dbReference>
<gene>
    <name evidence="2" type="ORF">FB467_2593</name>
</gene>
<sequence>MSSRSAELRSLVSGWTRRDEEAAVLQLLRETPPGELDALLAEVELTDLIRGLDDRRMFGPDHRSALLDLLCRERRAELTLERLADLVHALHHGRTPASHERAVRDVFLSLQGAELATLKNLVNAHGDYHDLDHLIFEDIDDDDVREEILEHIARQAAGQQSPDLKILSDIDDTVISMLHDRRFPRGVVYPGVVEFLCALDHGAAAEPGRPGDLTFLTARPSDAAGVVDSYTRNGLSGHGLPPHSVMTGSILNLLTKGRIAQRKLVNFDRYRLLFPECAVVFLGDSGQADVRVGQAMLERDPDHVRAVFIHDVAGTDPRDRERLAGTGVYLFDTYAGAAAHALRLDLISSAAARQVRDAVRAGVAAADLQTTQRATVERHVAQDEALLAAAGVPA</sequence>
<dbReference type="Pfam" id="PF09949">
    <property type="entry name" value="APP1_cat"/>
    <property type="match status" value="1"/>
</dbReference>
<dbReference type="OrthoDB" id="4840954at2"/>
<dbReference type="PANTHER" id="PTHR40861">
    <property type="entry name" value="DUF2183 DOMAIN-CONTAINING PROTEIN"/>
    <property type="match status" value="1"/>
</dbReference>
<dbReference type="GO" id="GO:0008195">
    <property type="term" value="F:phosphatidate phosphatase activity"/>
    <property type="evidence" value="ECO:0007669"/>
    <property type="project" value="InterPro"/>
</dbReference>
<dbReference type="EMBL" id="VFOP01000001">
    <property type="protein sequence ID" value="TQL51447.1"/>
    <property type="molecule type" value="Genomic_DNA"/>
</dbReference>
<keyword evidence="3" id="KW-1185">Reference proteome</keyword>
<evidence type="ECO:0000313" key="3">
    <source>
        <dbReference type="Proteomes" id="UP000319516"/>
    </source>
</evidence>
<dbReference type="AlphaFoldDB" id="A0A542YTQ2"/>
<organism evidence="2 3">
    <name type="scientific">Ornithinicoccus hortensis</name>
    <dbReference type="NCBI Taxonomy" id="82346"/>
    <lineage>
        <taxon>Bacteria</taxon>
        <taxon>Bacillati</taxon>
        <taxon>Actinomycetota</taxon>
        <taxon>Actinomycetes</taxon>
        <taxon>Micrococcales</taxon>
        <taxon>Intrasporangiaceae</taxon>
        <taxon>Ornithinicoccus</taxon>
    </lineage>
</organism>
<proteinExistence type="predicted"/>
<dbReference type="RefSeq" id="WP_141785445.1">
    <property type="nucleotide sequence ID" value="NZ_BAAAIK010000011.1"/>
</dbReference>
<evidence type="ECO:0000313" key="2">
    <source>
        <dbReference type="EMBL" id="TQL51447.1"/>
    </source>
</evidence>
<dbReference type="Proteomes" id="UP000319516">
    <property type="component" value="Unassembled WGS sequence"/>
</dbReference>
<name>A0A542YTQ2_9MICO</name>